<sequence>MQIHIVALGPLDITCCVPVEVEAMATSPFVHHPFVTACPQNFFLLTPQHPPNAPRIIVLFLHGILPAVLCHAHPESKPDNHRVGRCSPDEGNMEGPAGKGCANKTHGPWEDPEVGAGGVDVVSTHHGRKKMRRGRNARETESPGGFPGAPVLDWTQARRRRLLGWLVRMVTYRVLR</sequence>
<protein>
    <submittedName>
        <fullName evidence="1">Uncharacterized protein</fullName>
    </submittedName>
</protein>
<evidence type="ECO:0000313" key="2">
    <source>
        <dbReference type="Proteomes" id="UP001207468"/>
    </source>
</evidence>
<dbReference type="EMBL" id="JAGFNK010000046">
    <property type="protein sequence ID" value="KAI9510252.1"/>
    <property type="molecule type" value="Genomic_DNA"/>
</dbReference>
<organism evidence="1 2">
    <name type="scientific">Russula earlei</name>
    <dbReference type="NCBI Taxonomy" id="71964"/>
    <lineage>
        <taxon>Eukaryota</taxon>
        <taxon>Fungi</taxon>
        <taxon>Dikarya</taxon>
        <taxon>Basidiomycota</taxon>
        <taxon>Agaricomycotina</taxon>
        <taxon>Agaricomycetes</taxon>
        <taxon>Russulales</taxon>
        <taxon>Russulaceae</taxon>
        <taxon>Russula</taxon>
    </lineage>
</organism>
<proteinExistence type="predicted"/>
<gene>
    <name evidence="1" type="ORF">F5148DRAFT_1147693</name>
</gene>
<dbReference type="Proteomes" id="UP001207468">
    <property type="component" value="Unassembled WGS sequence"/>
</dbReference>
<keyword evidence="2" id="KW-1185">Reference proteome</keyword>
<comment type="caution">
    <text evidence="1">The sequence shown here is derived from an EMBL/GenBank/DDBJ whole genome shotgun (WGS) entry which is preliminary data.</text>
</comment>
<evidence type="ECO:0000313" key="1">
    <source>
        <dbReference type="EMBL" id="KAI9510252.1"/>
    </source>
</evidence>
<reference evidence="1" key="1">
    <citation type="submission" date="2021-03" db="EMBL/GenBank/DDBJ databases">
        <title>Evolutionary priming and transition to the ectomycorrhizal habit in an iconic lineage of mushroom-forming fungi: is preadaptation a requirement?</title>
        <authorList>
            <consortium name="DOE Joint Genome Institute"/>
            <person name="Looney B.P."/>
            <person name="Miyauchi S."/>
            <person name="Morin E."/>
            <person name="Drula E."/>
            <person name="Courty P.E."/>
            <person name="Chicoki N."/>
            <person name="Fauchery L."/>
            <person name="Kohler A."/>
            <person name="Kuo A."/>
            <person name="LaButti K."/>
            <person name="Pangilinan J."/>
            <person name="Lipzen A."/>
            <person name="Riley R."/>
            <person name="Andreopoulos W."/>
            <person name="He G."/>
            <person name="Johnson J."/>
            <person name="Barry K.W."/>
            <person name="Grigoriev I.V."/>
            <person name="Nagy L."/>
            <person name="Hibbett D."/>
            <person name="Henrissat B."/>
            <person name="Matheny P.B."/>
            <person name="Labbe J."/>
            <person name="Martin A.F."/>
        </authorList>
    </citation>
    <scope>NUCLEOTIDE SEQUENCE</scope>
    <source>
        <strain evidence="1">BPL698</strain>
    </source>
</reference>
<accession>A0ACC0UGN1</accession>
<name>A0ACC0UGN1_9AGAM</name>